<feature type="transmembrane region" description="Helical" evidence="6">
    <location>
        <begin position="45"/>
        <end position="64"/>
    </location>
</feature>
<evidence type="ECO:0000313" key="7">
    <source>
        <dbReference type="EMBL" id="HHJ52024.1"/>
    </source>
</evidence>
<gene>
    <name evidence="7" type="ORF">ENJ89_02410</name>
</gene>
<feature type="transmembrane region" description="Helical" evidence="6">
    <location>
        <begin position="181"/>
        <end position="202"/>
    </location>
</feature>
<feature type="transmembrane region" description="Helical" evidence="6">
    <location>
        <begin position="155"/>
        <end position="175"/>
    </location>
</feature>
<dbReference type="Proteomes" id="UP000886124">
    <property type="component" value="Unassembled WGS sequence"/>
</dbReference>
<keyword evidence="2" id="KW-1003">Cell membrane</keyword>
<comment type="subcellular location">
    <subcellularLocation>
        <location evidence="1">Cell membrane</location>
        <topology evidence="1">Multi-pass membrane protein</topology>
    </subcellularLocation>
</comment>
<dbReference type="EMBL" id="DROD01000173">
    <property type="protein sequence ID" value="HHJ52024.1"/>
    <property type="molecule type" value="Genomic_DNA"/>
</dbReference>
<evidence type="ECO:0000256" key="2">
    <source>
        <dbReference type="ARBA" id="ARBA00022475"/>
    </source>
</evidence>
<keyword evidence="3 6" id="KW-0812">Transmembrane</keyword>
<feature type="transmembrane region" description="Helical" evidence="6">
    <location>
        <begin position="254"/>
        <end position="275"/>
    </location>
</feature>
<evidence type="ECO:0000256" key="1">
    <source>
        <dbReference type="ARBA" id="ARBA00004651"/>
    </source>
</evidence>
<feature type="transmembrane region" description="Helical" evidence="6">
    <location>
        <begin position="12"/>
        <end position="33"/>
    </location>
</feature>
<protein>
    <recommendedName>
        <fullName evidence="8">Polysaccharide biosynthesis protein C-terminal domain-containing protein</fullName>
    </recommendedName>
</protein>
<dbReference type="AlphaFoldDB" id="A0A7V5PMX3"/>
<dbReference type="GO" id="GO:0005886">
    <property type="term" value="C:plasma membrane"/>
    <property type="evidence" value="ECO:0007669"/>
    <property type="project" value="UniProtKB-SubCell"/>
</dbReference>
<comment type="caution">
    <text evidence="7">The sequence shown here is derived from an EMBL/GenBank/DDBJ whole genome shotgun (WGS) entry which is preliminary data.</text>
</comment>
<dbReference type="PANTHER" id="PTHR30250:SF11">
    <property type="entry name" value="O-ANTIGEN TRANSPORTER-RELATED"/>
    <property type="match status" value="1"/>
</dbReference>
<dbReference type="InterPro" id="IPR050833">
    <property type="entry name" value="Poly_Biosynth_Transport"/>
</dbReference>
<dbReference type="PANTHER" id="PTHR30250">
    <property type="entry name" value="PST FAMILY PREDICTED COLANIC ACID TRANSPORTER"/>
    <property type="match status" value="1"/>
</dbReference>
<organism evidence="7">
    <name type="scientific">Caldithrix abyssi</name>
    <dbReference type="NCBI Taxonomy" id="187145"/>
    <lineage>
        <taxon>Bacteria</taxon>
        <taxon>Pseudomonadati</taxon>
        <taxon>Calditrichota</taxon>
        <taxon>Calditrichia</taxon>
        <taxon>Calditrichales</taxon>
        <taxon>Calditrichaceae</taxon>
        <taxon>Caldithrix</taxon>
    </lineage>
</organism>
<feature type="transmembrane region" description="Helical" evidence="6">
    <location>
        <begin position="335"/>
        <end position="357"/>
    </location>
</feature>
<feature type="transmembrane region" description="Helical" evidence="6">
    <location>
        <begin position="369"/>
        <end position="388"/>
    </location>
</feature>
<feature type="transmembrane region" description="Helical" evidence="6">
    <location>
        <begin position="450"/>
        <end position="469"/>
    </location>
</feature>
<proteinExistence type="predicted"/>
<feature type="transmembrane region" description="Helical" evidence="6">
    <location>
        <begin position="296"/>
        <end position="315"/>
    </location>
</feature>
<feature type="transmembrane region" description="Helical" evidence="6">
    <location>
        <begin position="84"/>
        <end position="103"/>
    </location>
</feature>
<evidence type="ECO:0000256" key="6">
    <source>
        <dbReference type="SAM" id="Phobius"/>
    </source>
</evidence>
<feature type="transmembrane region" description="Helical" evidence="6">
    <location>
        <begin position="214"/>
        <end position="234"/>
    </location>
</feature>
<dbReference type="Pfam" id="PF13440">
    <property type="entry name" value="Polysacc_synt_3"/>
    <property type="match status" value="1"/>
</dbReference>
<evidence type="ECO:0000256" key="4">
    <source>
        <dbReference type="ARBA" id="ARBA00022989"/>
    </source>
</evidence>
<keyword evidence="4 6" id="KW-1133">Transmembrane helix</keyword>
<evidence type="ECO:0008006" key="8">
    <source>
        <dbReference type="Google" id="ProtNLM"/>
    </source>
</evidence>
<keyword evidence="5 6" id="KW-0472">Membrane</keyword>
<name>A0A7V5PMX3_CALAY</name>
<feature type="non-terminal residue" evidence="7">
    <location>
        <position position="483"/>
    </location>
</feature>
<evidence type="ECO:0000256" key="5">
    <source>
        <dbReference type="ARBA" id="ARBA00023136"/>
    </source>
</evidence>
<reference evidence="7" key="1">
    <citation type="journal article" date="2020" name="mSystems">
        <title>Genome- and Community-Level Interaction Insights into Carbon Utilization and Element Cycling Functions of Hydrothermarchaeota in Hydrothermal Sediment.</title>
        <authorList>
            <person name="Zhou Z."/>
            <person name="Liu Y."/>
            <person name="Xu W."/>
            <person name="Pan J."/>
            <person name="Luo Z.H."/>
            <person name="Li M."/>
        </authorList>
    </citation>
    <scope>NUCLEOTIDE SEQUENCE [LARGE SCALE GENOMIC DNA]</scope>
    <source>
        <strain evidence="7">HyVt-527</strain>
    </source>
</reference>
<evidence type="ECO:0000256" key="3">
    <source>
        <dbReference type="ARBA" id="ARBA00022692"/>
    </source>
</evidence>
<feature type="transmembrane region" description="Helical" evidence="6">
    <location>
        <begin position="123"/>
        <end position="143"/>
    </location>
</feature>
<sequence>MIRHIKNLARHSSVYTFSTFVQRTLGLIMLPIYTDTAYISSRSAYGDLTLVYTFIAFTTIVYLYGMDAALLRYFFLGKFKRQDVYTTGFFAVLVNALVLSGLLFWQSDHVAELLLGEAQAYRYIRLAAGILFLDGLGNLPYLVLRAEEKSVTYSLIRIGRFLLELTLNIVFVVGLHKGVIGILYANLIASFLNLLILLPYQIKYLKGSFRMETLKTLAAFALPMLPNGLAYLTVEASDKYLMRLLLDKDSLGTYSANYKFGSIMLLVVIAFRTAWQPFFLRIAKEEKEPQRIYARVMTYFTLMAAWLVAIGSYSLDYVVKMPLFGSRTLMGSSYWGGVEIIPLILTGYLFYGLYVNLTAGIYIRKKTGWMVLFTGIAALVNVGSNFYLMPHYGIIGAAVATLLSYFVMALSIFLAVRKIYPVRYEYGRIGFILLFLTLVLFVYYFWHPGIWPRLAVLAVFAGIFALFFLRKEERGRLSSIISR</sequence>
<accession>A0A7V5PMX3</accession>
<feature type="transmembrane region" description="Helical" evidence="6">
    <location>
        <begin position="426"/>
        <end position="444"/>
    </location>
</feature>
<feature type="transmembrane region" description="Helical" evidence="6">
    <location>
        <begin position="394"/>
        <end position="414"/>
    </location>
</feature>